<dbReference type="Pfam" id="PF01613">
    <property type="entry name" value="Flavin_Reduct"/>
    <property type="match status" value="1"/>
</dbReference>
<evidence type="ECO:0000313" key="4">
    <source>
        <dbReference type="EMBL" id="CAB4857088.1"/>
    </source>
</evidence>
<dbReference type="SUPFAM" id="SSF50475">
    <property type="entry name" value="FMN-binding split barrel"/>
    <property type="match status" value="1"/>
</dbReference>
<dbReference type="EMBL" id="CAEZSG010000051">
    <property type="protein sequence ID" value="CAB4535553.1"/>
    <property type="molecule type" value="Genomic_DNA"/>
</dbReference>
<dbReference type="InterPro" id="IPR012349">
    <property type="entry name" value="Split_barrel_FMN-bd"/>
</dbReference>
<feature type="domain" description="Flavin reductase like" evidence="2">
    <location>
        <begin position="30"/>
        <end position="174"/>
    </location>
</feature>
<dbReference type="InterPro" id="IPR002563">
    <property type="entry name" value="Flavin_Rdtase-like_dom"/>
</dbReference>
<proteinExistence type="predicted"/>
<keyword evidence="1" id="KW-0560">Oxidoreductase</keyword>
<dbReference type="InterPro" id="IPR050268">
    <property type="entry name" value="NADH-dep_flavin_reductase"/>
</dbReference>
<dbReference type="GO" id="GO:0010181">
    <property type="term" value="F:FMN binding"/>
    <property type="evidence" value="ECO:0007669"/>
    <property type="project" value="InterPro"/>
</dbReference>
<accession>A0A6J6BAY0</accession>
<protein>
    <submittedName>
        <fullName evidence="3">Unannotated protein</fullName>
    </submittedName>
</protein>
<reference evidence="3" key="1">
    <citation type="submission" date="2020-05" db="EMBL/GenBank/DDBJ databases">
        <authorList>
            <person name="Chiriac C."/>
            <person name="Salcher M."/>
            <person name="Ghai R."/>
            <person name="Kavagutti S V."/>
        </authorList>
    </citation>
    <scope>NUCLEOTIDE SEQUENCE</scope>
</reference>
<dbReference type="EMBL" id="CAFBLF010000018">
    <property type="protein sequence ID" value="CAB4857088.1"/>
    <property type="molecule type" value="Genomic_DNA"/>
</dbReference>
<dbReference type="GO" id="GO:0042602">
    <property type="term" value="F:riboflavin reductase (NADPH) activity"/>
    <property type="evidence" value="ECO:0007669"/>
    <property type="project" value="TreeGrafter"/>
</dbReference>
<evidence type="ECO:0000259" key="2">
    <source>
        <dbReference type="SMART" id="SM00903"/>
    </source>
</evidence>
<evidence type="ECO:0000256" key="1">
    <source>
        <dbReference type="ARBA" id="ARBA00023002"/>
    </source>
</evidence>
<evidence type="ECO:0000313" key="3">
    <source>
        <dbReference type="EMBL" id="CAB4535553.1"/>
    </source>
</evidence>
<dbReference type="PANTHER" id="PTHR30466">
    <property type="entry name" value="FLAVIN REDUCTASE"/>
    <property type="match status" value="1"/>
</dbReference>
<name>A0A6J6BAY0_9ZZZZ</name>
<dbReference type="SMART" id="SM00903">
    <property type="entry name" value="Flavin_Reduct"/>
    <property type="match status" value="1"/>
</dbReference>
<dbReference type="GO" id="GO:0006208">
    <property type="term" value="P:pyrimidine nucleobase catabolic process"/>
    <property type="evidence" value="ECO:0007669"/>
    <property type="project" value="TreeGrafter"/>
</dbReference>
<dbReference type="PANTHER" id="PTHR30466:SF1">
    <property type="entry name" value="FMN REDUCTASE (NADH) RUTF"/>
    <property type="match status" value="1"/>
</dbReference>
<dbReference type="Gene3D" id="2.30.110.10">
    <property type="entry name" value="Electron Transport, Fmn-binding Protein, Chain A"/>
    <property type="match status" value="1"/>
</dbReference>
<dbReference type="AlphaFoldDB" id="A0A6J6BAY0"/>
<sequence length="181" mass="19115">MLPFGNNDDEKAIERIVTIVTPQEAFLAAFSLHPAGVAVITGNLDDGTPAGFTATSLASFSATPPRATVNIAQHASSYPALAMGKSVILHFLSGDQIDISRIMAGDFSQRFAGDHWAPGLGGLPQLRGVRAALLATVVAVTEVGDNATIVFDISDGETHADYPPLVYVDRRYHRVGEIVAD</sequence>
<organism evidence="3">
    <name type="scientific">freshwater metagenome</name>
    <dbReference type="NCBI Taxonomy" id="449393"/>
    <lineage>
        <taxon>unclassified sequences</taxon>
        <taxon>metagenomes</taxon>
        <taxon>ecological metagenomes</taxon>
    </lineage>
</organism>
<gene>
    <name evidence="3" type="ORF">UFOPK1413_00448</name>
    <name evidence="4" type="ORF">UFOPK3339_00209</name>
</gene>